<dbReference type="Gene3D" id="1.10.287.130">
    <property type="match status" value="1"/>
</dbReference>
<evidence type="ECO:0000256" key="2">
    <source>
        <dbReference type="ARBA" id="ARBA00012438"/>
    </source>
</evidence>
<dbReference type="InterPro" id="IPR003661">
    <property type="entry name" value="HisK_dim/P_dom"/>
</dbReference>
<dbReference type="GO" id="GO:0016020">
    <property type="term" value="C:membrane"/>
    <property type="evidence" value="ECO:0007669"/>
    <property type="project" value="UniProtKB-SubCell"/>
</dbReference>
<dbReference type="PANTHER" id="PTHR42878:SF15">
    <property type="entry name" value="BACTERIOPHYTOCHROME"/>
    <property type="match status" value="1"/>
</dbReference>
<dbReference type="PRINTS" id="PR00344">
    <property type="entry name" value="BCTRLSENSOR"/>
</dbReference>
<dbReference type="STRING" id="1166018.FAES_4099"/>
<evidence type="ECO:0000256" key="3">
    <source>
        <dbReference type="ARBA" id="ARBA00022553"/>
    </source>
</evidence>
<feature type="coiled-coil region" evidence="7">
    <location>
        <begin position="112"/>
        <end position="167"/>
    </location>
</feature>
<dbReference type="InterPro" id="IPR003594">
    <property type="entry name" value="HATPase_dom"/>
</dbReference>
<dbReference type="Gene3D" id="3.30.450.20">
    <property type="entry name" value="PAS domain"/>
    <property type="match status" value="1"/>
</dbReference>
<evidence type="ECO:0000256" key="6">
    <source>
        <dbReference type="ARBA" id="ARBA00023136"/>
    </source>
</evidence>
<dbReference type="SUPFAM" id="SSF55785">
    <property type="entry name" value="PYP-like sensor domain (PAS domain)"/>
    <property type="match status" value="1"/>
</dbReference>
<keyword evidence="5 9" id="KW-0418">Kinase</keyword>
<dbReference type="Gene3D" id="3.30.565.10">
    <property type="entry name" value="Histidine kinase-like ATPase, C-terminal domain"/>
    <property type="match status" value="1"/>
</dbReference>
<dbReference type="InterPro" id="IPR004358">
    <property type="entry name" value="Sig_transdc_His_kin-like_C"/>
</dbReference>
<dbReference type="GO" id="GO:0000155">
    <property type="term" value="F:phosphorelay sensor kinase activity"/>
    <property type="evidence" value="ECO:0007669"/>
    <property type="project" value="InterPro"/>
</dbReference>
<dbReference type="OrthoDB" id="9766459at2"/>
<dbReference type="SMART" id="SM00387">
    <property type="entry name" value="HATPase_c"/>
    <property type="match status" value="1"/>
</dbReference>
<organism evidence="9 10">
    <name type="scientific">Fibrella aestuarina BUZ 2</name>
    <dbReference type="NCBI Taxonomy" id="1166018"/>
    <lineage>
        <taxon>Bacteria</taxon>
        <taxon>Pseudomonadati</taxon>
        <taxon>Bacteroidota</taxon>
        <taxon>Cytophagia</taxon>
        <taxon>Cytophagales</taxon>
        <taxon>Spirosomataceae</taxon>
        <taxon>Fibrella</taxon>
    </lineage>
</organism>
<evidence type="ECO:0000256" key="7">
    <source>
        <dbReference type="SAM" id="Coils"/>
    </source>
</evidence>
<dbReference type="CDD" id="cd00130">
    <property type="entry name" value="PAS"/>
    <property type="match status" value="1"/>
</dbReference>
<proteinExistence type="predicted"/>
<feature type="domain" description="Histidine kinase" evidence="8">
    <location>
        <begin position="170"/>
        <end position="391"/>
    </location>
</feature>
<evidence type="ECO:0000256" key="4">
    <source>
        <dbReference type="ARBA" id="ARBA00022679"/>
    </source>
</evidence>
<dbReference type="PATRIC" id="fig|1166018.3.peg.1049"/>
<dbReference type="GO" id="GO:0007234">
    <property type="term" value="P:osmosensory signaling via phosphorelay pathway"/>
    <property type="evidence" value="ECO:0007669"/>
    <property type="project" value="TreeGrafter"/>
</dbReference>
<dbReference type="PROSITE" id="PS50109">
    <property type="entry name" value="HIS_KIN"/>
    <property type="match status" value="1"/>
</dbReference>
<evidence type="ECO:0000313" key="10">
    <source>
        <dbReference type="Proteomes" id="UP000011058"/>
    </source>
</evidence>
<dbReference type="GO" id="GO:0030295">
    <property type="term" value="F:protein kinase activator activity"/>
    <property type="evidence" value="ECO:0007669"/>
    <property type="project" value="TreeGrafter"/>
</dbReference>
<accession>I0KD96</accession>
<dbReference type="InterPro" id="IPR000014">
    <property type="entry name" value="PAS"/>
</dbReference>
<dbReference type="RefSeq" id="WP_015333198.1">
    <property type="nucleotide sequence ID" value="NC_020054.1"/>
</dbReference>
<dbReference type="HOGENOM" id="CLU_832581_0_0_10"/>
<dbReference type="InterPro" id="IPR005467">
    <property type="entry name" value="His_kinase_dom"/>
</dbReference>
<dbReference type="KEGG" id="fae:FAES_4099"/>
<dbReference type="EMBL" id="HE796683">
    <property type="protein sequence ID" value="CCH02099.1"/>
    <property type="molecule type" value="Genomic_DNA"/>
</dbReference>
<protein>
    <recommendedName>
        <fullName evidence="2">histidine kinase</fullName>
        <ecNumber evidence="2">2.7.13.3</ecNumber>
    </recommendedName>
</protein>
<keyword evidence="10" id="KW-1185">Reference proteome</keyword>
<dbReference type="eggNOG" id="COG4251">
    <property type="taxonomic scope" value="Bacteria"/>
</dbReference>
<dbReference type="GO" id="GO:0000156">
    <property type="term" value="F:phosphorelay response regulator activity"/>
    <property type="evidence" value="ECO:0007669"/>
    <property type="project" value="TreeGrafter"/>
</dbReference>
<dbReference type="CDD" id="cd00082">
    <property type="entry name" value="HisKA"/>
    <property type="match status" value="1"/>
</dbReference>
<dbReference type="AlphaFoldDB" id="I0KD96"/>
<keyword evidence="7" id="KW-0175">Coiled coil</keyword>
<keyword evidence="3" id="KW-0597">Phosphoprotein</keyword>
<dbReference type="InterPro" id="IPR050351">
    <property type="entry name" value="BphY/WalK/GraS-like"/>
</dbReference>
<dbReference type="Pfam" id="PF02518">
    <property type="entry name" value="HATPase_c"/>
    <property type="match status" value="1"/>
</dbReference>
<dbReference type="Proteomes" id="UP000011058">
    <property type="component" value="Chromosome"/>
</dbReference>
<dbReference type="SUPFAM" id="SSF47384">
    <property type="entry name" value="Homodimeric domain of signal transducing histidine kinase"/>
    <property type="match status" value="1"/>
</dbReference>
<name>I0KD96_9BACT</name>
<reference evidence="9 10" key="1">
    <citation type="journal article" date="2012" name="J. Bacteriol.">
        <title>Genome Sequence of Fibrella aestuarina BUZ 2T, a Filamentous Marine Bacterium.</title>
        <authorList>
            <person name="Filippini M."/>
            <person name="Qi W."/>
            <person name="Blom J."/>
            <person name="Goesmann A."/>
            <person name="Smits T.H."/>
            <person name="Bagheri H.C."/>
        </authorList>
    </citation>
    <scope>NUCLEOTIDE SEQUENCE [LARGE SCALE GENOMIC DNA]</scope>
    <source>
        <strain evidence="10">BUZ 2T</strain>
    </source>
</reference>
<dbReference type="PANTHER" id="PTHR42878">
    <property type="entry name" value="TWO-COMPONENT HISTIDINE KINASE"/>
    <property type="match status" value="1"/>
</dbReference>
<sequence>MPVSTTFLPCGVLVLTHDLHIESVNPYVSNLLGYDADELPGRRLDTLLTMPSRVYLQTHIYPQVNLNGQVSELYLTLQTRQRTQVPVLLNALRRAEADQVCYVFTFMPVFQRRQYEQELLAAKKAAEDELLRNERLLEAQQALQQQQVELDRQVSQLRQRNDELEQFGKIISHDLQEPLRKISVFTDLLRKESADHLPAMAQTALKTLERASRRLRSLIHELQLYFTLTNEIANLAPIDLSALMASVCAEYANAPATFAVKPLPSVWGNEVEITTLFRHLIDNAVKFRQPNVPLLVRVSGSVVGHNSFRSLPNKYNYVNFARIVVSDNGVGFDNNQREGVFQLLKKLQANTPGIGLGLAMARKIAERHGGQITAESTVGEGTKVTVLLPIA</sequence>
<keyword evidence="4 9" id="KW-0808">Transferase</keyword>
<dbReference type="InterPro" id="IPR036097">
    <property type="entry name" value="HisK_dim/P_sf"/>
</dbReference>
<evidence type="ECO:0000256" key="5">
    <source>
        <dbReference type="ARBA" id="ARBA00022777"/>
    </source>
</evidence>
<evidence type="ECO:0000256" key="1">
    <source>
        <dbReference type="ARBA" id="ARBA00000085"/>
    </source>
</evidence>
<evidence type="ECO:0000313" key="9">
    <source>
        <dbReference type="EMBL" id="CCH02099.1"/>
    </source>
</evidence>
<dbReference type="SUPFAM" id="SSF55874">
    <property type="entry name" value="ATPase domain of HSP90 chaperone/DNA topoisomerase II/histidine kinase"/>
    <property type="match status" value="1"/>
</dbReference>
<keyword evidence="6" id="KW-0472">Membrane</keyword>
<dbReference type="Pfam" id="PF13426">
    <property type="entry name" value="PAS_9"/>
    <property type="match status" value="1"/>
</dbReference>
<gene>
    <name evidence="9" type="primary">rcsC5</name>
    <name evidence="9" type="ORF">FAES_4099</name>
</gene>
<dbReference type="InterPro" id="IPR036890">
    <property type="entry name" value="HATPase_C_sf"/>
</dbReference>
<dbReference type="EC" id="2.7.13.3" evidence="2"/>
<evidence type="ECO:0000259" key="8">
    <source>
        <dbReference type="PROSITE" id="PS50109"/>
    </source>
</evidence>
<comment type="catalytic activity">
    <reaction evidence="1">
        <text>ATP + protein L-histidine = ADP + protein N-phospho-L-histidine.</text>
        <dbReference type="EC" id="2.7.13.3"/>
    </reaction>
</comment>
<dbReference type="SMART" id="SM00388">
    <property type="entry name" value="HisKA"/>
    <property type="match status" value="1"/>
</dbReference>
<dbReference type="Pfam" id="PF00512">
    <property type="entry name" value="HisKA"/>
    <property type="match status" value="1"/>
</dbReference>
<dbReference type="InterPro" id="IPR035965">
    <property type="entry name" value="PAS-like_dom_sf"/>
</dbReference>